<evidence type="ECO:0000313" key="5">
    <source>
        <dbReference type="Proteomes" id="UP000031364"/>
    </source>
</evidence>
<proteinExistence type="inferred from homology"/>
<keyword evidence="5" id="KW-1185">Reference proteome</keyword>
<comment type="caution">
    <text evidence="4">The sequence shown here is derived from an EMBL/GenBank/DDBJ whole genome shotgun (WGS) entry which is preliminary data.</text>
</comment>
<dbReference type="InterPro" id="IPR004378">
    <property type="entry name" value="F420H2_quin_Rdtase"/>
</dbReference>
<comment type="similarity">
    <text evidence="1">Belongs to the F420H(2)-dependent quinone reductase family.</text>
</comment>
<dbReference type="Pfam" id="PF04075">
    <property type="entry name" value="F420H2_quin_red"/>
    <property type="match status" value="1"/>
</dbReference>
<evidence type="ECO:0000313" key="4">
    <source>
        <dbReference type="EMBL" id="KIA63165.1"/>
    </source>
</evidence>
<comment type="catalytic activity">
    <reaction evidence="2">
        <text>oxidized coenzyme F420-(gamma-L-Glu)(n) + a quinol + H(+) = reduced coenzyme F420-(gamma-L-Glu)(n) + a quinone</text>
        <dbReference type="Rhea" id="RHEA:39663"/>
        <dbReference type="Rhea" id="RHEA-COMP:12939"/>
        <dbReference type="Rhea" id="RHEA-COMP:14378"/>
        <dbReference type="ChEBI" id="CHEBI:15378"/>
        <dbReference type="ChEBI" id="CHEBI:24646"/>
        <dbReference type="ChEBI" id="CHEBI:132124"/>
        <dbReference type="ChEBI" id="CHEBI:133980"/>
        <dbReference type="ChEBI" id="CHEBI:139511"/>
    </reaction>
</comment>
<feature type="region of interest" description="Disordered" evidence="3">
    <location>
        <begin position="1"/>
        <end position="24"/>
    </location>
</feature>
<evidence type="ECO:0000256" key="2">
    <source>
        <dbReference type="ARBA" id="ARBA00049106"/>
    </source>
</evidence>
<sequence>MNENDPTAAASKSDITSFDDPDAPWNQEFSEAEMANWNDGVIEEFRAGGGKVGGAYAGAELLLLTTTGAKSGKQHVVPLGLLRRGETIYLSSFIEDKYPAWYHNVKADPRVTVELGGTTYRGTAQALEGAEYDEFAAWALAENPLLADYQSKITRPLPLVVLTLAPQD</sequence>
<dbReference type="RefSeq" id="WP_043673332.1">
    <property type="nucleotide sequence ID" value="NZ_BDCI01000020.1"/>
</dbReference>
<dbReference type="PANTHER" id="PTHR39428:SF1">
    <property type="entry name" value="F420H(2)-DEPENDENT QUINONE REDUCTASE RV1261C"/>
    <property type="match status" value="1"/>
</dbReference>
<dbReference type="PANTHER" id="PTHR39428">
    <property type="entry name" value="F420H(2)-DEPENDENT QUINONE REDUCTASE RV1261C"/>
    <property type="match status" value="1"/>
</dbReference>
<dbReference type="Proteomes" id="UP000031364">
    <property type="component" value="Unassembled WGS sequence"/>
</dbReference>
<dbReference type="EMBL" id="JNFP01000025">
    <property type="protein sequence ID" value="KIA63165.1"/>
    <property type="molecule type" value="Genomic_DNA"/>
</dbReference>
<protein>
    <recommendedName>
        <fullName evidence="6">Nitroreductase</fullName>
    </recommendedName>
</protein>
<dbReference type="Gene3D" id="2.30.110.10">
    <property type="entry name" value="Electron Transport, Fmn-binding Protein, Chain A"/>
    <property type="match status" value="1"/>
</dbReference>
<name>A0ABR4ZCW2_9NOCA</name>
<evidence type="ECO:0008006" key="6">
    <source>
        <dbReference type="Google" id="ProtNLM"/>
    </source>
</evidence>
<dbReference type="NCBIfam" id="TIGR00026">
    <property type="entry name" value="hi_GC_TIGR00026"/>
    <property type="match status" value="1"/>
</dbReference>
<evidence type="ECO:0000256" key="1">
    <source>
        <dbReference type="ARBA" id="ARBA00008710"/>
    </source>
</evidence>
<gene>
    <name evidence="4" type="ORF">FG87_21270</name>
</gene>
<dbReference type="InterPro" id="IPR012349">
    <property type="entry name" value="Split_barrel_FMN-bd"/>
</dbReference>
<accession>A0ABR4ZCW2</accession>
<dbReference type="SUPFAM" id="SSF50475">
    <property type="entry name" value="FMN-binding split barrel"/>
    <property type="match status" value="1"/>
</dbReference>
<evidence type="ECO:0000256" key="3">
    <source>
        <dbReference type="SAM" id="MobiDB-lite"/>
    </source>
</evidence>
<organism evidence="4 5">
    <name type="scientific">Nocardia vulneris</name>
    <dbReference type="NCBI Taxonomy" id="1141657"/>
    <lineage>
        <taxon>Bacteria</taxon>
        <taxon>Bacillati</taxon>
        <taxon>Actinomycetota</taxon>
        <taxon>Actinomycetes</taxon>
        <taxon>Mycobacteriales</taxon>
        <taxon>Nocardiaceae</taxon>
        <taxon>Nocardia</taxon>
    </lineage>
</organism>
<reference evidence="4 5" key="1">
    <citation type="journal article" date="2014" name="Int. J. Syst. Evol. Microbiol.">
        <title>Nocardia vulneris sp. nov., isolated from wounds of human patients in North America.</title>
        <authorList>
            <person name="Lasker B.A."/>
            <person name="Bell M."/>
            <person name="Klenk H.P."/>
            <person name="Sproer C."/>
            <person name="Schumann C."/>
            <person name="Schumann P."/>
            <person name="Brown J.M."/>
        </authorList>
    </citation>
    <scope>NUCLEOTIDE SEQUENCE [LARGE SCALE GENOMIC DNA]</scope>
    <source>
        <strain evidence="4 5">W9851</strain>
    </source>
</reference>